<feature type="non-terminal residue" evidence="1">
    <location>
        <position position="1"/>
    </location>
</feature>
<dbReference type="GO" id="GO:0016740">
    <property type="term" value="F:transferase activity"/>
    <property type="evidence" value="ECO:0007669"/>
    <property type="project" value="UniProtKB-KW"/>
</dbReference>
<dbReference type="PATRIC" id="fig|68223.7.peg.4974"/>
<proteinExistence type="predicted"/>
<keyword evidence="1" id="KW-0808">Transferase</keyword>
<comment type="caution">
    <text evidence="1">The sequence shown here is derived from an EMBL/GenBank/DDBJ whole genome shotgun (WGS) entry which is preliminary data.</text>
</comment>
<protein>
    <submittedName>
        <fullName evidence="1">Glutamine amidotransferase</fullName>
    </submittedName>
</protein>
<name>A0A0F4JSD3_9ACTN</name>
<reference evidence="1 2" key="1">
    <citation type="submission" date="2015-02" db="EMBL/GenBank/DDBJ databases">
        <authorList>
            <person name="Ju K.-S."/>
            <person name="Doroghazi J.R."/>
            <person name="Metcalf W."/>
        </authorList>
    </citation>
    <scope>NUCLEOTIDE SEQUENCE [LARGE SCALE GENOMIC DNA]</scope>
    <source>
        <strain evidence="1 2">NRRL ISP-5550</strain>
    </source>
</reference>
<dbReference type="AlphaFoldDB" id="A0A0F4JSD3"/>
<dbReference type="InterPro" id="IPR011697">
    <property type="entry name" value="Peptidase_C26"/>
</dbReference>
<organism evidence="1 2">
    <name type="scientific">Streptomyces katrae</name>
    <dbReference type="NCBI Taxonomy" id="68223"/>
    <lineage>
        <taxon>Bacteria</taxon>
        <taxon>Bacillati</taxon>
        <taxon>Actinomycetota</taxon>
        <taxon>Actinomycetes</taxon>
        <taxon>Kitasatosporales</taxon>
        <taxon>Streptomycetaceae</taxon>
        <taxon>Streptomyces</taxon>
    </lineage>
</organism>
<dbReference type="RefSeq" id="WP_045946880.1">
    <property type="nucleotide sequence ID" value="NZ_JZWV01000193.1"/>
</dbReference>
<dbReference type="EMBL" id="JZWV01000193">
    <property type="protein sequence ID" value="KJY35861.1"/>
    <property type="molecule type" value="Genomic_DNA"/>
</dbReference>
<dbReference type="Gene3D" id="3.40.50.880">
    <property type="match status" value="1"/>
</dbReference>
<dbReference type="SUPFAM" id="SSF52317">
    <property type="entry name" value="Class I glutamine amidotransferase-like"/>
    <property type="match status" value="1"/>
</dbReference>
<sequence length="129" mass="13329">PDTVGHEGHNPYRGHFCAHAVTTVPGTRVGTLLPGTHQVATHHHQAVDRLGAGWIVAARAADGTVEAIESTRYRFAVGVQWHPEMGADAPVVRALVAAAGSAEGTGPVRTAATSAVRSGPGRIFPTQVS</sequence>
<keyword evidence="1" id="KW-0315">Glutamine amidotransferase</keyword>
<evidence type="ECO:0000313" key="1">
    <source>
        <dbReference type="EMBL" id="KJY35861.1"/>
    </source>
</evidence>
<accession>A0A0F4JSD3</accession>
<dbReference type="Proteomes" id="UP000033551">
    <property type="component" value="Unassembled WGS sequence"/>
</dbReference>
<dbReference type="InterPro" id="IPR029062">
    <property type="entry name" value="Class_I_gatase-like"/>
</dbReference>
<keyword evidence="2" id="KW-1185">Reference proteome</keyword>
<dbReference type="Pfam" id="PF07722">
    <property type="entry name" value="Peptidase_C26"/>
    <property type="match status" value="1"/>
</dbReference>
<dbReference type="GO" id="GO:0016787">
    <property type="term" value="F:hydrolase activity"/>
    <property type="evidence" value="ECO:0007669"/>
    <property type="project" value="InterPro"/>
</dbReference>
<evidence type="ECO:0000313" key="2">
    <source>
        <dbReference type="Proteomes" id="UP000033551"/>
    </source>
</evidence>
<gene>
    <name evidence="1" type="ORF">VR44_09005</name>
</gene>